<dbReference type="AlphaFoldDB" id="A0AAN7GWH0"/>
<keyword evidence="2" id="KW-1185">Reference proteome</keyword>
<sequence length="111" mass="12598">MFTTKKRRRGCGLRPLAFFFFPSVSFLCPASCGGLIRRSRGCAFLASFLPTSVEREQQFLFLQRRRLVWGGAKWCVVAQTQPQQLHAREKISKLACICPCPQENLSLLSLC</sequence>
<reference evidence="1" key="1">
    <citation type="journal article" date="2023" name="Mol. Phylogenet. Evol.">
        <title>Genome-scale phylogeny and comparative genomics of the fungal order Sordariales.</title>
        <authorList>
            <person name="Hensen N."/>
            <person name="Bonometti L."/>
            <person name="Westerberg I."/>
            <person name="Brannstrom I.O."/>
            <person name="Guillou S."/>
            <person name="Cros-Aarteil S."/>
            <person name="Calhoun S."/>
            <person name="Haridas S."/>
            <person name="Kuo A."/>
            <person name="Mondo S."/>
            <person name="Pangilinan J."/>
            <person name="Riley R."/>
            <person name="LaButti K."/>
            <person name="Andreopoulos B."/>
            <person name="Lipzen A."/>
            <person name="Chen C."/>
            <person name="Yan M."/>
            <person name="Daum C."/>
            <person name="Ng V."/>
            <person name="Clum A."/>
            <person name="Steindorff A."/>
            <person name="Ohm R.A."/>
            <person name="Martin F."/>
            <person name="Silar P."/>
            <person name="Natvig D.O."/>
            <person name="Lalanne C."/>
            <person name="Gautier V."/>
            <person name="Ament-Velasquez S.L."/>
            <person name="Kruys A."/>
            <person name="Hutchinson M.I."/>
            <person name="Powell A.J."/>
            <person name="Barry K."/>
            <person name="Miller A.N."/>
            <person name="Grigoriev I.V."/>
            <person name="Debuchy R."/>
            <person name="Gladieux P."/>
            <person name="Hiltunen Thoren M."/>
            <person name="Johannesson H."/>
        </authorList>
    </citation>
    <scope>NUCLEOTIDE SEQUENCE</scope>
    <source>
        <strain evidence="1">CBS 990.96</strain>
    </source>
</reference>
<dbReference type="EMBL" id="MU865318">
    <property type="protein sequence ID" value="KAK4228466.1"/>
    <property type="molecule type" value="Genomic_DNA"/>
</dbReference>
<evidence type="ECO:0000313" key="1">
    <source>
        <dbReference type="EMBL" id="KAK4228466.1"/>
    </source>
</evidence>
<evidence type="ECO:0000313" key="2">
    <source>
        <dbReference type="Proteomes" id="UP001301958"/>
    </source>
</evidence>
<name>A0AAN7GWH0_9PEZI</name>
<gene>
    <name evidence="1" type="ORF">QBC38DRAFT_153401</name>
</gene>
<protein>
    <submittedName>
        <fullName evidence="1">Uncharacterized protein</fullName>
    </submittedName>
</protein>
<comment type="caution">
    <text evidence="1">The sequence shown here is derived from an EMBL/GenBank/DDBJ whole genome shotgun (WGS) entry which is preliminary data.</text>
</comment>
<proteinExistence type="predicted"/>
<organism evidence="1 2">
    <name type="scientific">Podospora fimiseda</name>
    <dbReference type="NCBI Taxonomy" id="252190"/>
    <lineage>
        <taxon>Eukaryota</taxon>
        <taxon>Fungi</taxon>
        <taxon>Dikarya</taxon>
        <taxon>Ascomycota</taxon>
        <taxon>Pezizomycotina</taxon>
        <taxon>Sordariomycetes</taxon>
        <taxon>Sordariomycetidae</taxon>
        <taxon>Sordariales</taxon>
        <taxon>Podosporaceae</taxon>
        <taxon>Podospora</taxon>
    </lineage>
</organism>
<accession>A0AAN7GWH0</accession>
<reference evidence="1" key="2">
    <citation type="submission" date="2023-05" db="EMBL/GenBank/DDBJ databases">
        <authorList>
            <consortium name="Lawrence Berkeley National Laboratory"/>
            <person name="Steindorff A."/>
            <person name="Hensen N."/>
            <person name="Bonometti L."/>
            <person name="Westerberg I."/>
            <person name="Brannstrom I.O."/>
            <person name="Guillou S."/>
            <person name="Cros-Aarteil S."/>
            <person name="Calhoun S."/>
            <person name="Haridas S."/>
            <person name="Kuo A."/>
            <person name="Mondo S."/>
            <person name="Pangilinan J."/>
            <person name="Riley R."/>
            <person name="Labutti K."/>
            <person name="Andreopoulos B."/>
            <person name="Lipzen A."/>
            <person name="Chen C."/>
            <person name="Yanf M."/>
            <person name="Daum C."/>
            <person name="Ng V."/>
            <person name="Clum A."/>
            <person name="Ohm R."/>
            <person name="Martin F."/>
            <person name="Silar P."/>
            <person name="Natvig D."/>
            <person name="Lalanne C."/>
            <person name="Gautier V."/>
            <person name="Ament-Velasquez S.L."/>
            <person name="Kruys A."/>
            <person name="Hutchinson M.I."/>
            <person name="Powell A.J."/>
            <person name="Barry K."/>
            <person name="Miller A.N."/>
            <person name="Grigoriev I.V."/>
            <person name="Debuchy R."/>
            <person name="Gladieux P."/>
            <person name="Thoren M.H."/>
            <person name="Johannesson H."/>
        </authorList>
    </citation>
    <scope>NUCLEOTIDE SEQUENCE</scope>
    <source>
        <strain evidence="1">CBS 990.96</strain>
    </source>
</reference>
<dbReference type="Proteomes" id="UP001301958">
    <property type="component" value="Unassembled WGS sequence"/>
</dbReference>